<feature type="transmembrane region" description="Helical" evidence="7">
    <location>
        <begin position="323"/>
        <end position="345"/>
    </location>
</feature>
<dbReference type="PANTHER" id="PTHR30106:SF1">
    <property type="entry name" value="UPF0324 MEMBRANE PROTEIN FN0533"/>
    <property type="match status" value="1"/>
</dbReference>
<feature type="transmembrane region" description="Helical" evidence="7">
    <location>
        <begin position="162"/>
        <end position="181"/>
    </location>
</feature>
<evidence type="ECO:0000313" key="8">
    <source>
        <dbReference type="EMBL" id="GEJ58090.1"/>
    </source>
</evidence>
<keyword evidence="3" id="KW-1003">Cell membrane</keyword>
<evidence type="ECO:0000256" key="7">
    <source>
        <dbReference type="SAM" id="Phobius"/>
    </source>
</evidence>
<keyword evidence="6 7" id="KW-0472">Membrane</keyword>
<organism evidence="8 9">
    <name type="scientific">Anaeromyxobacter diazotrophicus</name>
    <dbReference type="NCBI Taxonomy" id="2590199"/>
    <lineage>
        <taxon>Bacteria</taxon>
        <taxon>Pseudomonadati</taxon>
        <taxon>Myxococcota</taxon>
        <taxon>Myxococcia</taxon>
        <taxon>Myxococcales</taxon>
        <taxon>Cystobacterineae</taxon>
        <taxon>Anaeromyxobacteraceae</taxon>
        <taxon>Anaeromyxobacter</taxon>
    </lineage>
</organism>
<dbReference type="PANTHER" id="PTHR30106">
    <property type="entry name" value="INNER MEMBRANE PROTEIN YEIH-RELATED"/>
    <property type="match status" value="1"/>
</dbReference>
<comment type="similarity">
    <text evidence="2">Belongs to the UPF0324 family.</text>
</comment>
<keyword evidence="9" id="KW-1185">Reference proteome</keyword>
<dbReference type="EMBL" id="BJTG01000006">
    <property type="protein sequence ID" value="GEJ58090.1"/>
    <property type="molecule type" value="Genomic_DNA"/>
</dbReference>
<accession>A0A7I9VPP8</accession>
<evidence type="ECO:0000256" key="5">
    <source>
        <dbReference type="ARBA" id="ARBA00022989"/>
    </source>
</evidence>
<evidence type="ECO:0000256" key="6">
    <source>
        <dbReference type="ARBA" id="ARBA00023136"/>
    </source>
</evidence>
<proteinExistence type="inferred from homology"/>
<dbReference type="GO" id="GO:0005886">
    <property type="term" value="C:plasma membrane"/>
    <property type="evidence" value="ECO:0007669"/>
    <property type="project" value="UniProtKB-SubCell"/>
</dbReference>
<gene>
    <name evidence="8" type="ORF">AMYX_28310</name>
</gene>
<sequence length="348" mass="34470">MANRPGPPAALTRAASPPPLTRMRLGQRQIPLAALLVVAGGVAVCVPGVPAAAALAGGIAIALTVGNPLAARTRPLAKELLPASVVALGGGMDLAAVARVGAHGIGYTVVSIGACAALGWGLSRALAVERRTGLLVTVGTAICGGSAIAAAAPVLGADDRELSVSLATVFVLNAVALVVFPPLGHAAHLSQPAFGLWSALAIHDTSSVVGAGMQYGPVALAVATTVKLARALWIVPVTLLLGVLERRRATAAGPAGTAGARSRPPWFILGFVLAAALATYAPGLRPAGKLLAAVGGRALVLTLFLIGLGLSRASLRAVGARPLLLGAALWLAMGTGTLAAVYLGWAAL</sequence>
<feature type="transmembrane region" description="Helical" evidence="7">
    <location>
        <begin position="80"/>
        <end position="98"/>
    </location>
</feature>
<keyword evidence="5 7" id="KW-1133">Transmembrane helix</keyword>
<comment type="subcellular location">
    <subcellularLocation>
        <location evidence="1">Cell membrane</location>
        <topology evidence="1">Multi-pass membrane protein</topology>
    </subcellularLocation>
</comment>
<feature type="transmembrane region" description="Helical" evidence="7">
    <location>
        <begin position="30"/>
        <end position="49"/>
    </location>
</feature>
<evidence type="ECO:0000256" key="4">
    <source>
        <dbReference type="ARBA" id="ARBA00022692"/>
    </source>
</evidence>
<evidence type="ECO:0000256" key="3">
    <source>
        <dbReference type="ARBA" id="ARBA00022475"/>
    </source>
</evidence>
<reference evidence="9" key="1">
    <citation type="journal article" date="2020" name="Appl. Environ. Microbiol.">
        <title>Diazotrophic Anaeromyxobacter Isolates from Soils.</title>
        <authorList>
            <person name="Masuda Y."/>
            <person name="Yamanaka H."/>
            <person name="Xu Z.X."/>
            <person name="Shiratori Y."/>
            <person name="Aono T."/>
            <person name="Amachi S."/>
            <person name="Senoo K."/>
            <person name="Itoh H."/>
        </authorList>
    </citation>
    <scope>NUCLEOTIDE SEQUENCE [LARGE SCALE GENOMIC DNA]</scope>
    <source>
        <strain evidence="9">R267</strain>
    </source>
</reference>
<name>A0A7I9VPP8_9BACT</name>
<feature type="transmembrane region" description="Helical" evidence="7">
    <location>
        <begin position="134"/>
        <end position="156"/>
    </location>
</feature>
<feature type="transmembrane region" description="Helical" evidence="7">
    <location>
        <begin position="265"/>
        <end position="284"/>
    </location>
</feature>
<dbReference type="Pfam" id="PF03601">
    <property type="entry name" value="Cons_hypoth698"/>
    <property type="match status" value="1"/>
</dbReference>
<evidence type="ECO:0000256" key="1">
    <source>
        <dbReference type="ARBA" id="ARBA00004651"/>
    </source>
</evidence>
<protein>
    <submittedName>
        <fullName evidence="8">UPF0324 membrane protein</fullName>
    </submittedName>
</protein>
<evidence type="ECO:0000256" key="2">
    <source>
        <dbReference type="ARBA" id="ARBA00007977"/>
    </source>
</evidence>
<keyword evidence="4 7" id="KW-0812">Transmembrane</keyword>
<dbReference type="InterPro" id="IPR018383">
    <property type="entry name" value="UPF0324_pro"/>
</dbReference>
<feature type="transmembrane region" description="Helical" evidence="7">
    <location>
        <begin position="290"/>
        <end position="311"/>
    </location>
</feature>
<comment type="caution">
    <text evidence="8">The sequence shown here is derived from an EMBL/GenBank/DDBJ whole genome shotgun (WGS) entry which is preliminary data.</text>
</comment>
<feature type="transmembrane region" description="Helical" evidence="7">
    <location>
        <begin position="219"/>
        <end position="244"/>
    </location>
</feature>
<dbReference type="AlphaFoldDB" id="A0A7I9VPP8"/>
<evidence type="ECO:0000313" key="9">
    <source>
        <dbReference type="Proteomes" id="UP000503640"/>
    </source>
</evidence>
<feature type="transmembrane region" description="Helical" evidence="7">
    <location>
        <begin position="104"/>
        <end position="122"/>
    </location>
</feature>
<dbReference type="Proteomes" id="UP000503640">
    <property type="component" value="Unassembled WGS sequence"/>
</dbReference>